<name>A0ABR6YAJ6_9BURK</name>
<dbReference type="RefSeq" id="WP_186941261.1">
    <property type="nucleotide sequence ID" value="NZ_JACOGA010000005.1"/>
</dbReference>
<organism evidence="2 3">
    <name type="scientific">Undibacterium flavidum</name>
    <dbReference type="NCBI Taxonomy" id="2762297"/>
    <lineage>
        <taxon>Bacteria</taxon>
        <taxon>Pseudomonadati</taxon>
        <taxon>Pseudomonadota</taxon>
        <taxon>Betaproteobacteria</taxon>
        <taxon>Burkholderiales</taxon>
        <taxon>Oxalobacteraceae</taxon>
        <taxon>Undibacterium</taxon>
    </lineage>
</organism>
<sequence length="610" mass="69057">MKKFATNNLHGLLISIGILSAPVFAVTAQAETSTPAVVVAKADRQDATLAARLQALEKLLAEQWEYGLRTSPEYASMLGDKRYNDQLRDFSQAAIDQNLKMTRDFLKRFQAIDTKGFNVQQKLNKDLMVRQLQEELEGARFKSWQMPVLQNSGLHLDTPELVTMLSFTSVKDYEDYIARLHKLPALFEQTIAQMRLGVKNKIMPPQFLLPKIARQCDDLIAMSMETSPFAKPVAQFPADISEADQQRLKSAVLDAIKTKVLPAYQNFSNFVRSDYAPYGRKDVGLWSLPDGAARYKLQVKTQTTTNKTPEEIHQIGLREVARIEGQMLEVAKKLGFADLKSFNASMEKNPDLHPKSRQEILDLYNKYTDQMYTKIPELFGRLPKAKVKIMAVEEFREKEAAGASYNPGAADGSRPGHVMVNTGDFANRMTLSIETTALHEGVPGHHMQIAIAQELEGLPPYRQQGGNNAYVEGWALYSERLGRELGFFKDPYSYYGHLQDEMLRAIRLVVDTGLHYKKWDRQQVVDFFRNHSGIEEVEIQSETDRYIVWPGQALGYKIGQLKILELRDYASKTLGARFSLKEFHDEVLGAGALPLDVLESRIKAWVATKK</sequence>
<comment type="caution">
    <text evidence="2">The sequence shown here is derived from an EMBL/GenBank/DDBJ whole genome shotgun (WGS) entry which is preliminary data.</text>
</comment>
<gene>
    <name evidence="2" type="ORF">H8K55_06420</name>
</gene>
<keyword evidence="3" id="KW-1185">Reference proteome</keyword>
<accession>A0ABR6YAJ6</accession>
<reference evidence="2 3" key="1">
    <citation type="submission" date="2020-08" db="EMBL/GenBank/DDBJ databases">
        <title>Novel species isolated from subtropical streams in China.</title>
        <authorList>
            <person name="Lu H."/>
        </authorList>
    </citation>
    <scope>NUCLEOTIDE SEQUENCE [LARGE SCALE GENOMIC DNA]</scope>
    <source>
        <strain evidence="2 3">LX15W</strain>
    </source>
</reference>
<feature type="chain" id="PRO_5046618860" evidence="1">
    <location>
        <begin position="26"/>
        <end position="610"/>
    </location>
</feature>
<feature type="signal peptide" evidence="1">
    <location>
        <begin position="1"/>
        <end position="25"/>
    </location>
</feature>
<dbReference type="Pfam" id="PF05960">
    <property type="entry name" value="DUF885"/>
    <property type="match status" value="1"/>
</dbReference>
<evidence type="ECO:0000313" key="2">
    <source>
        <dbReference type="EMBL" id="MBC3873217.1"/>
    </source>
</evidence>
<evidence type="ECO:0000256" key="1">
    <source>
        <dbReference type="SAM" id="SignalP"/>
    </source>
</evidence>
<proteinExistence type="predicted"/>
<dbReference type="InterPro" id="IPR010281">
    <property type="entry name" value="DUF885"/>
</dbReference>
<protein>
    <submittedName>
        <fullName evidence="2">DUF885 family protein</fullName>
    </submittedName>
</protein>
<dbReference type="EMBL" id="JACOGA010000005">
    <property type="protein sequence ID" value="MBC3873217.1"/>
    <property type="molecule type" value="Genomic_DNA"/>
</dbReference>
<evidence type="ECO:0000313" key="3">
    <source>
        <dbReference type="Proteomes" id="UP000624279"/>
    </source>
</evidence>
<dbReference type="PANTHER" id="PTHR33361:SF16">
    <property type="entry name" value="DUF885 DOMAIN-CONTAINING PROTEIN"/>
    <property type="match status" value="1"/>
</dbReference>
<dbReference type="Proteomes" id="UP000624279">
    <property type="component" value="Unassembled WGS sequence"/>
</dbReference>
<dbReference type="PANTHER" id="PTHR33361">
    <property type="entry name" value="GLR0591 PROTEIN"/>
    <property type="match status" value="1"/>
</dbReference>
<keyword evidence="1" id="KW-0732">Signal</keyword>